<dbReference type="SMART" id="SM00423">
    <property type="entry name" value="PSI"/>
    <property type="match status" value="5"/>
</dbReference>
<feature type="transmembrane region" description="Helical" evidence="5">
    <location>
        <begin position="2102"/>
        <end position="2125"/>
    </location>
</feature>
<comment type="caution">
    <text evidence="8">The sequence shown here is derived from an EMBL/GenBank/DDBJ whole genome shotgun (WGS) entry which is preliminary data.</text>
</comment>
<dbReference type="EMBL" id="CAJJDN010000009">
    <property type="protein sequence ID" value="CAD8055046.1"/>
    <property type="molecule type" value="Genomic_DNA"/>
</dbReference>
<evidence type="ECO:0000256" key="1">
    <source>
        <dbReference type="ARBA" id="ARBA00022729"/>
    </source>
</evidence>
<keyword evidence="1 6" id="KW-0732">Signal</keyword>
<keyword evidence="5" id="KW-0472">Membrane</keyword>
<feature type="transmembrane region" description="Helical" evidence="5">
    <location>
        <begin position="2182"/>
        <end position="2199"/>
    </location>
</feature>
<feature type="domain" description="PSI" evidence="7">
    <location>
        <begin position="576"/>
        <end position="620"/>
    </location>
</feature>
<keyword evidence="5" id="KW-1133">Transmembrane helix</keyword>
<sequence>MIQYILLVMQLIRTINTQLQQCQCYHITDQFICERSKRCQWLNNICNQNSNYIIRNANKCESFLEEECVLQIDCSFQDGSCIDFKGCEIITNNKCASSINCISDGHICILKNQCQNYQTQVACQNQDIHGGYCTWNIKQIPKCSKILNCSDLPILRSHFLCETALNHCTINQKGMCVTKAISCEEYKIYQCFNTIYGKECFWNQSQSQCMERICVNAQFSTDILCNQFLSTCTTNGFNCIQRTYCHDIQHVNGCVLDIEHNKCFWTGKICIKKVCQQIPKGEDCNTYFQDLDCVTTKQGNCKSRPQNCNQFETQDSCLIDYEQKQCWWENNQCILKTCQIAPQYSNCALWKEDISCIGDLNGYCIDLPQYCSSVTDNAYCYKQNSGDLCQFYNCTVAYCSKAPISYNTHIQCEQWNINCTVELMDSNSSIGLGCVYKFKNCKDYDNEIQCKSTLDRIQCQFMNGICQEKTCEMGNFTTQQECQIWKSNCIINEFGNSCKDWPNNCNELLSEEQCQIGLQSGIYCEWNENQCYFQQNNQICNTANNISQYDNHEKCNRWNGLCTVIQKVYGCEARQNCEDYLYQHQCIIGIDNQKCQWDGIQCIRKCDRYQIETVDINQCLAIDSSCQLNNLDAVCIYKTYCKAYKNKLDCKINNNDQPCKWNEIDQKCQDVVCEDNTTAVTESECTYFLNYQQCYLDTIGCLTRPQKCDQIFNNIICNKTIPRCMINYCYYTNGCCTEILANQCELIIDSTNDYDCQKHNPDCILNILTGIGCMHSNNCEYIKDQTLCTSINGTLKLPTGNTCVSYNSKCYSQQNCNGFHTNCNALAVQNVNCKMGTSGTCVQKLCSDFVGVINATNCQNFQSFCYYIGSKCVTVLNCSDLTSSGQTVCNSRKTINGQYCQWNGTSCQIVSCSIISGNNCLLYNNKCIEGTPNCVDITNCHQITNQIYCYLAYNTSNLKCLWVNSSCVDYFDCTNTFTTSYNEYQCIKYDLCKLSKTTTGCEFKSCNEYLQMEYCNKLNQCIWNDNQCQNKNQCQFQLNQNDCQQFTYCFWNTTTCNQNICETATTQLSCLQVILKSGNKCLWTNNICKEQYQCSQIKNPLFFEDCYLQNNGCVIKYNFSNKSSYCQTKKAECSQYTSIYQCTKDIYDNLCKWDISTSACIYNQCSIYITSDNIYSNWICQQLNNKCVLNTTLDGCRTILVSCNLYTTQQLCQYALTTTNKYCFWNGSSCIDAQCSQYNSLVSPPLLCEQYSQCNLIGTNCQNKLAACTSYLDQSICNSTTDLLSNICVWINNSCVIKTCSNYPLNNFNHTNCSQWLKQCTVNQQETQCININDCTTAPQEIDTINKCEQFQLQTNQVCTISSLQGGCTNLVSNCSLASKTQCIIDANRNKCYWSKQFGICKELKCINIDNTVTTAIDCEQLLNECTLANSGLGCQNKLSCNSYNNNTCKFLNIRDNNQRNCVQGCQIVVCEDYYYQTDKYCKSILEGQCITNGVQCITSYSCSDFIFDYQCLISRQGFQCLWLNNQCINRKCELADVTHYNNHYQCQNFMISCTYSKQKNSCVEINDCQSYDNIESCFLDKYGQQCVWNGEKCYDIKCENICGDGIVRVDIEQCDDGNYINYDGCYNCQFSCVIGCLTCYEGICVECDYEHGYYLDTIDNCITKCGDEIIQGKEQCDDGNLDQYDGCFECIFQCHYACILCSQGICLECQYGWTITLNGQCEVICGDGIIVSTTDQNNEQCDDANIESLDGCSSTCMVEQQWNCIHDLNGPSLCSFNQQPSMILTLLTPTPNYIQSTKLSFTSNLKYLNISNNFTLLQVSILNLNPTLYKIDINNTNSSYSTHTYQPIEYLIIAEFLISVENPTLQVNFKGSEFQDSNNQHPINTQQTIRLFTCYYETASDKRISSTTTVFNSILLYILLAIALISIITGNLDIFWNLLDMVQYLSYIQYINIQFPTNLNSFFDLFRIITLQPFLDFIRFQTIINLFSFGETIFIQTTNKFQDDNINAFYFYNFGSSLLIFGTTFASFYITLALIHTINKYLHHMYDHIYLIKLLQQLFRILVKFQIYFYYSGIIRIFLTNTYDILFTVLLQLYYPNFQKFITFFSFLIAAASFTFILFLIYFIMSKQTLKSYANSDKYTVLSEGVTSNQGFWARQFNSLLIIKKLVFMLLLIFMQEAAQLQTTLISIAHISFAIYLLSKKPMTNQYEYYKMIFVESKITFATSLFILYSIPNLTLDQKYIIGWLHIAIFTSILIFSVFLDLTYQFKVIRDKLLKSCGNKHAPNQKIILFETIPMKMTNL</sequence>
<feature type="domain" description="PSI" evidence="7">
    <location>
        <begin position="1502"/>
        <end position="1548"/>
    </location>
</feature>
<dbReference type="NCBIfam" id="TIGR02232">
    <property type="entry name" value="myxo_disulf_rpt"/>
    <property type="match status" value="3"/>
</dbReference>
<accession>A0A8S1KQJ0</accession>
<feature type="domain" description="PSI" evidence="7">
    <location>
        <begin position="1132"/>
        <end position="1188"/>
    </location>
</feature>
<dbReference type="Proteomes" id="UP000692954">
    <property type="component" value="Unassembled WGS sequence"/>
</dbReference>
<gene>
    <name evidence="8" type="ORF">PSON_ATCC_30995.1.T0090021</name>
</gene>
<evidence type="ECO:0000256" key="6">
    <source>
        <dbReference type="SAM" id="SignalP"/>
    </source>
</evidence>
<dbReference type="PANTHER" id="PTHR38934:SF6">
    <property type="entry name" value="CHROMOSOME UNDETERMINED SCAFFOLD_176, WHOLE GENOME SHOTGUN SEQUENCE"/>
    <property type="match status" value="1"/>
</dbReference>
<feature type="transmembrane region" description="Helical" evidence="5">
    <location>
        <begin position="2211"/>
        <end position="2230"/>
    </location>
</feature>
<organism evidence="8 9">
    <name type="scientific">Paramecium sonneborni</name>
    <dbReference type="NCBI Taxonomy" id="65129"/>
    <lineage>
        <taxon>Eukaryota</taxon>
        <taxon>Sar</taxon>
        <taxon>Alveolata</taxon>
        <taxon>Ciliophora</taxon>
        <taxon>Intramacronucleata</taxon>
        <taxon>Oligohymenophorea</taxon>
        <taxon>Peniculida</taxon>
        <taxon>Parameciidae</taxon>
        <taxon>Paramecium</taxon>
    </lineage>
</organism>
<protein>
    <recommendedName>
        <fullName evidence="7">PSI domain-containing protein</fullName>
    </recommendedName>
</protein>
<evidence type="ECO:0000259" key="7">
    <source>
        <dbReference type="SMART" id="SM00423"/>
    </source>
</evidence>
<feature type="transmembrane region" description="Helical" evidence="5">
    <location>
        <begin position="2069"/>
        <end position="2096"/>
    </location>
</feature>
<reference evidence="8" key="1">
    <citation type="submission" date="2021-01" db="EMBL/GenBank/DDBJ databases">
        <authorList>
            <consortium name="Genoscope - CEA"/>
            <person name="William W."/>
        </authorList>
    </citation>
    <scope>NUCLEOTIDE SEQUENCE</scope>
</reference>
<proteinExistence type="predicted"/>
<keyword evidence="4" id="KW-0325">Glycoprotein</keyword>
<evidence type="ECO:0000313" key="9">
    <source>
        <dbReference type="Proteomes" id="UP000692954"/>
    </source>
</evidence>
<dbReference type="InterPro" id="IPR002895">
    <property type="entry name" value="Paramecium_SA"/>
</dbReference>
<dbReference type="PANTHER" id="PTHR38934">
    <property type="entry name" value="HYPHALLY REGULATED CELL WALL PROTEIN 1"/>
    <property type="match status" value="1"/>
</dbReference>
<feature type="transmembrane region" description="Helical" evidence="5">
    <location>
        <begin position="2158"/>
        <end position="2176"/>
    </location>
</feature>
<keyword evidence="5" id="KW-0812">Transmembrane</keyword>
<keyword evidence="3" id="KW-1015">Disulfide bond</keyword>
<dbReference type="OrthoDB" id="409374at2759"/>
<feature type="domain" description="PSI" evidence="7">
    <location>
        <begin position="1202"/>
        <end position="1249"/>
    </location>
</feature>
<name>A0A8S1KQJ0_9CILI</name>
<feature type="transmembrane region" description="Helical" evidence="5">
    <location>
        <begin position="1915"/>
        <end position="1940"/>
    </location>
</feature>
<evidence type="ECO:0000313" key="8">
    <source>
        <dbReference type="EMBL" id="CAD8055046.1"/>
    </source>
</evidence>
<evidence type="ECO:0000256" key="5">
    <source>
        <dbReference type="SAM" id="Phobius"/>
    </source>
</evidence>
<feature type="signal peptide" evidence="6">
    <location>
        <begin position="1"/>
        <end position="17"/>
    </location>
</feature>
<feature type="transmembrane region" description="Helical" evidence="5">
    <location>
        <begin position="2010"/>
        <end position="2036"/>
    </location>
</feature>
<evidence type="ECO:0000256" key="3">
    <source>
        <dbReference type="ARBA" id="ARBA00023157"/>
    </source>
</evidence>
<dbReference type="InterPro" id="IPR016201">
    <property type="entry name" value="PSI"/>
</dbReference>
<feature type="transmembrane region" description="Helical" evidence="5">
    <location>
        <begin position="2242"/>
        <end position="2265"/>
    </location>
</feature>
<dbReference type="SMART" id="SM00639">
    <property type="entry name" value="PSA"/>
    <property type="match status" value="20"/>
</dbReference>
<dbReference type="InterPro" id="IPR011936">
    <property type="entry name" value="Myxo_disulph_rpt"/>
</dbReference>
<dbReference type="Pfam" id="PF01508">
    <property type="entry name" value="Paramecium_SA"/>
    <property type="match status" value="12"/>
</dbReference>
<keyword evidence="2" id="KW-0677">Repeat</keyword>
<evidence type="ECO:0000256" key="4">
    <source>
        <dbReference type="ARBA" id="ARBA00023180"/>
    </source>
</evidence>
<feature type="chain" id="PRO_5035851622" description="PSI domain-containing protein" evidence="6">
    <location>
        <begin position="18"/>
        <end position="2301"/>
    </location>
</feature>
<evidence type="ECO:0000256" key="2">
    <source>
        <dbReference type="ARBA" id="ARBA00022737"/>
    </source>
</evidence>
<feature type="transmembrane region" description="Helical" evidence="5">
    <location>
        <begin position="1978"/>
        <end position="1998"/>
    </location>
</feature>
<feature type="domain" description="PSI" evidence="7">
    <location>
        <begin position="504"/>
        <end position="556"/>
    </location>
</feature>
<keyword evidence="9" id="KW-1185">Reference proteome</keyword>